<evidence type="ECO:0000256" key="4">
    <source>
        <dbReference type="ARBA" id="ARBA00022825"/>
    </source>
</evidence>
<keyword evidence="2" id="KW-0645">Protease</keyword>
<dbReference type="GO" id="GO:0004252">
    <property type="term" value="F:serine-type endopeptidase activity"/>
    <property type="evidence" value="ECO:0007669"/>
    <property type="project" value="InterPro"/>
</dbReference>
<feature type="compositionally biased region" description="Polar residues" evidence="5">
    <location>
        <begin position="359"/>
        <end position="368"/>
    </location>
</feature>
<evidence type="ECO:0000256" key="2">
    <source>
        <dbReference type="ARBA" id="ARBA00022670"/>
    </source>
</evidence>
<evidence type="ECO:0000259" key="6">
    <source>
        <dbReference type="Pfam" id="PF00082"/>
    </source>
</evidence>
<accession>A0A0F9IGY2</accession>
<dbReference type="InterPro" id="IPR023828">
    <property type="entry name" value="Peptidase_S8_Ser-AS"/>
</dbReference>
<dbReference type="InterPro" id="IPR050131">
    <property type="entry name" value="Peptidase_S8_subtilisin-like"/>
</dbReference>
<dbReference type="AlphaFoldDB" id="A0A0F9IGY2"/>
<dbReference type="Pfam" id="PF22148">
    <property type="entry name" value="Fervidolysin_NPro-like"/>
    <property type="match status" value="1"/>
</dbReference>
<keyword evidence="4" id="KW-0720">Serine protease</keyword>
<comment type="similarity">
    <text evidence="1">Belongs to the peptidase S8 family.</text>
</comment>
<feature type="region of interest" description="Disordered" evidence="5">
    <location>
        <begin position="347"/>
        <end position="368"/>
    </location>
</feature>
<dbReference type="PROSITE" id="PS51892">
    <property type="entry name" value="SUBTILASE"/>
    <property type="match status" value="1"/>
</dbReference>
<dbReference type="EMBL" id="LAZR01014089">
    <property type="protein sequence ID" value="KKM19014.1"/>
    <property type="molecule type" value="Genomic_DNA"/>
</dbReference>
<reference evidence="8" key="1">
    <citation type="journal article" date="2015" name="Nature">
        <title>Complex archaea that bridge the gap between prokaryotes and eukaryotes.</title>
        <authorList>
            <person name="Spang A."/>
            <person name="Saw J.H."/>
            <person name="Jorgensen S.L."/>
            <person name="Zaremba-Niedzwiedzka K."/>
            <person name="Martijn J."/>
            <person name="Lind A.E."/>
            <person name="van Eijk R."/>
            <person name="Schleper C."/>
            <person name="Guy L."/>
            <person name="Ettema T.J."/>
        </authorList>
    </citation>
    <scope>NUCLEOTIDE SEQUENCE</scope>
</reference>
<dbReference type="InterPro" id="IPR054399">
    <property type="entry name" value="Fervidolysin-like_N_prodom"/>
</dbReference>
<dbReference type="InterPro" id="IPR036852">
    <property type="entry name" value="Peptidase_S8/S53_dom_sf"/>
</dbReference>
<gene>
    <name evidence="8" type="ORF">LCGC14_1659900</name>
</gene>
<proteinExistence type="inferred from homology"/>
<dbReference type="Gene3D" id="3.40.50.200">
    <property type="entry name" value="Peptidase S8/S53 domain"/>
    <property type="match status" value="2"/>
</dbReference>
<protein>
    <submittedName>
        <fullName evidence="8">Uncharacterized protein</fullName>
    </submittedName>
</protein>
<dbReference type="PRINTS" id="PR00723">
    <property type="entry name" value="SUBTILISIN"/>
</dbReference>
<dbReference type="GO" id="GO:0006508">
    <property type="term" value="P:proteolysis"/>
    <property type="evidence" value="ECO:0007669"/>
    <property type="project" value="UniProtKB-KW"/>
</dbReference>
<dbReference type="InterPro" id="IPR000209">
    <property type="entry name" value="Peptidase_S8/S53_dom"/>
</dbReference>
<dbReference type="InterPro" id="IPR015500">
    <property type="entry name" value="Peptidase_S8_subtilisin-rel"/>
</dbReference>
<name>A0A0F9IGY2_9ZZZZ</name>
<evidence type="ECO:0000256" key="3">
    <source>
        <dbReference type="ARBA" id="ARBA00022801"/>
    </source>
</evidence>
<evidence type="ECO:0000313" key="8">
    <source>
        <dbReference type="EMBL" id="KKM19014.1"/>
    </source>
</evidence>
<organism evidence="8">
    <name type="scientific">marine sediment metagenome</name>
    <dbReference type="NCBI Taxonomy" id="412755"/>
    <lineage>
        <taxon>unclassified sequences</taxon>
        <taxon>metagenomes</taxon>
        <taxon>ecological metagenomes</taxon>
    </lineage>
</organism>
<sequence length="739" mass="81298">MKRKFFIVTFCIFLTWCLTISAYSAQKDQKNKKPSKKYYKKLSMPDYAPGQVLVKYKKNIPAARKKRGTKLAGIKRTLKKVGFKDKIHLLQTNAQVSAKDAIKKLKSQNIVEFAEPNYIRKLNYLPNDPFYNLQWHLNNTGQTGGVADADIDAQEAWDIEKGYSFPVKIASIDTGIDQNHPDLSSKITPGYNFAGISQKYANALRLVGAYDTYEFAQSIKGTGQSLTHIGLYITKYGSPPGNIAISVRDTLDGPDLASATIYRSDVRNTVQEVYKELNTPVVLNSETTYYIVFKATAANRNRFYGIAQNYSGTNYYVPDIYRDGSIFEFNGSGWENYSEDDWYFRTNPNNNPRDDNGHGTHTSGITAASTDNNSGVAGLSHGATILPIKAADSAGYFYSQDTIDSIDFAVSNSAKVINMSFGGPGFSAAEQQAINDANDAGVVLVASAGNDGASTLNYPAAYNNVIGAGCTDSSDDLCWFSSFNSSVDVTAPGLKIYSTMPTYPVEMNSSGYSNNYDYVSGTSMSAPLVSGLASLVFSRDPLLSPSQVESFITDNADDLGAAGRDNYFGYGRINAFNTVQNIDLNLIQNPSFEMDEDLNGIPDSWQGSNLEAGDGRSSDFAQEGNYSVKITGNSTKLKSVKQRIQVSGNAGDILTYSGWNKNEGATTAGRCNTALIYFNNTDGTRKYAGYLFFYRYTHDWLQLSKTFVAVKDYSSIDITLGYFYQTGTTYFDDFKLLKQ</sequence>
<dbReference type="PANTHER" id="PTHR43806:SF11">
    <property type="entry name" value="CEREVISIN-RELATED"/>
    <property type="match status" value="1"/>
</dbReference>
<keyword evidence="3" id="KW-0378">Hydrolase</keyword>
<evidence type="ECO:0000256" key="1">
    <source>
        <dbReference type="ARBA" id="ARBA00011073"/>
    </source>
</evidence>
<dbReference type="Gene3D" id="2.60.120.260">
    <property type="entry name" value="Galactose-binding domain-like"/>
    <property type="match status" value="1"/>
</dbReference>
<dbReference type="PROSITE" id="PS00138">
    <property type="entry name" value="SUBTILASE_SER"/>
    <property type="match status" value="1"/>
</dbReference>
<dbReference type="PANTHER" id="PTHR43806">
    <property type="entry name" value="PEPTIDASE S8"/>
    <property type="match status" value="1"/>
</dbReference>
<comment type="caution">
    <text evidence="8">The sequence shown here is derived from an EMBL/GenBank/DDBJ whole genome shotgun (WGS) entry which is preliminary data.</text>
</comment>
<feature type="domain" description="Peptidase S8/S53" evidence="6">
    <location>
        <begin position="167"/>
        <end position="571"/>
    </location>
</feature>
<evidence type="ECO:0000256" key="5">
    <source>
        <dbReference type="SAM" id="MobiDB-lite"/>
    </source>
</evidence>
<evidence type="ECO:0000259" key="7">
    <source>
        <dbReference type="Pfam" id="PF22148"/>
    </source>
</evidence>
<feature type="domain" description="Fervidolysin-like N-terminal prodomain" evidence="7">
    <location>
        <begin position="36"/>
        <end position="117"/>
    </location>
</feature>
<dbReference type="SUPFAM" id="SSF52743">
    <property type="entry name" value="Subtilisin-like"/>
    <property type="match status" value="1"/>
</dbReference>
<dbReference type="Pfam" id="PF00082">
    <property type="entry name" value="Peptidase_S8"/>
    <property type="match status" value="1"/>
</dbReference>